<geneLocation type="plasmid" evidence="6">
    <name>plasmid1</name>
</geneLocation>
<keyword evidence="7" id="KW-1185">Reference proteome</keyword>
<keyword evidence="6" id="KW-0614">Plasmid</keyword>
<feature type="transmembrane region" description="Helical" evidence="5">
    <location>
        <begin position="48"/>
        <end position="71"/>
    </location>
</feature>
<proteinExistence type="predicted"/>
<feature type="transmembrane region" description="Helical" evidence="5">
    <location>
        <begin position="201"/>
        <end position="224"/>
    </location>
</feature>
<feature type="transmembrane region" description="Helical" evidence="5">
    <location>
        <begin position="346"/>
        <end position="367"/>
    </location>
</feature>
<dbReference type="InterPro" id="IPR002293">
    <property type="entry name" value="AA/rel_permease1"/>
</dbReference>
<protein>
    <submittedName>
        <fullName evidence="6">Putative amino acid transporter</fullName>
    </submittedName>
</protein>
<accession>A0A1Z4JR48</accession>
<feature type="transmembrane region" description="Helical" evidence="5">
    <location>
        <begin position="161"/>
        <end position="181"/>
    </location>
</feature>
<keyword evidence="3 5" id="KW-1133">Transmembrane helix</keyword>
<name>A0A1Z4JR48_LEPBY</name>
<evidence type="ECO:0000256" key="2">
    <source>
        <dbReference type="ARBA" id="ARBA00022692"/>
    </source>
</evidence>
<feature type="transmembrane region" description="Helical" evidence="5">
    <location>
        <begin position="129"/>
        <end position="149"/>
    </location>
</feature>
<feature type="transmembrane region" description="Helical" evidence="5">
    <location>
        <begin position="429"/>
        <end position="450"/>
    </location>
</feature>
<dbReference type="Pfam" id="PF13520">
    <property type="entry name" value="AA_permease_2"/>
    <property type="match status" value="1"/>
</dbReference>
<evidence type="ECO:0000256" key="3">
    <source>
        <dbReference type="ARBA" id="ARBA00022989"/>
    </source>
</evidence>
<evidence type="ECO:0000256" key="1">
    <source>
        <dbReference type="ARBA" id="ARBA00004141"/>
    </source>
</evidence>
<dbReference type="AlphaFoldDB" id="A0A1Z4JR48"/>
<keyword evidence="2 5" id="KW-0812">Transmembrane</keyword>
<dbReference type="PANTHER" id="PTHR11785:SF512">
    <property type="entry name" value="SOBREMESA, ISOFORM B"/>
    <property type="match status" value="1"/>
</dbReference>
<dbReference type="PIRSF" id="PIRSF006060">
    <property type="entry name" value="AA_transporter"/>
    <property type="match status" value="1"/>
</dbReference>
<dbReference type="Proteomes" id="UP000217895">
    <property type="component" value="Plasmid Plasmid1 dna"/>
</dbReference>
<organism evidence="6 7">
    <name type="scientific">Leptolyngbya boryana NIES-2135</name>
    <dbReference type="NCBI Taxonomy" id="1973484"/>
    <lineage>
        <taxon>Bacteria</taxon>
        <taxon>Bacillati</taxon>
        <taxon>Cyanobacteriota</taxon>
        <taxon>Cyanophyceae</taxon>
        <taxon>Leptolyngbyales</taxon>
        <taxon>Leptolyngbyaceae</taxon>
        <taxon>Leptolyngbya group</taxon>
        <taxon>Leptolyngbya</taxon>
    </lineage>
</organism>
<dbReference type="GO" id="GO:0015179">
    <property type="term" value="F:L-amino acid transmembrane transporter activity"/>
    <property type="evidence" value="ECO:0007669"/>
    <property type="project" value="TreeGrafter"/>
</dbReference>
<evidence type="ECO:0000256" key="4">
    <source>
        <dbReference type="ARBA" id="ARBA00023136"/>
    </source>
</evidence>
<gene>
    <name evidence="6" type="ORF">NIES2135_60610</name>
</gene>
<feature type="transmembrane region" description="Helical" evidence="5">
    <location>
        <begin position="373"/>
        <end position="393"/>
    </location>
</feature>
<feature type="transmembrane region" description="Helical" evidence="5">
    <location>
        <begin position="286"/>
        <end position="310"/>
    </location>
</feature>
<feature type="transmembrane region" description="Helical" evidence="5">
    <location>
        <begin position="244"/>
        <end position="266"/>
    </location>
</feature>
<comment type="subcellular location">
    <subcellularLocation>
        <location evidence="1">Membrane</location>
        <topology evidence="1">Multi-pass membrane protein</topology>
    </subcellularLocation>
</comment>
<keyword evidence="4 5" id="KW-0472">Membrane</keyword>
<dbReference type="EMBL" id="AP018204">
    <property type="protein sequence ID" value="BAY59184.1"/>
    <property type="molecule type" value="Genomic_DNA"/>
</dbReference>
<evidence type="ECO:0000256" key="5">
    <source>
        <dbReference type="SAM" id="Phobius"/>
    </source>
</evidence>
<sequence length="459" mass="49008">MKLLSRQMTTLKPTLSLLDAIALIVGLVIGAGIFETPALVAANAGSATVALLTWVLGGVLSLIGALCYAELATAYPHPGGNYYYLRRAFGRAIAFLFAWTRLSVIQTGSIALLAFVFGDYASQLWRLGTYSASIYAAIAIVIFTGLNILGVQQGKWVQNVLAVAQVAGLLIVSGIGLAFSFGATSGVPIDPATYTSVQASITAQASLPASSNLGIILVFVLLTYGGWNEAAYISTEVRNGQRNIVLALVWSIAIITGVYLLINWALVRELGLVRMAASEAVVAELMRSTVGIVGVVLISGLVAIATLCSINATIFTGARTNYALGRDFSIFSLLGRGRESNPTNALLVQSAIALLLVLVGSITRQGFETMVDYTAPAFWFFFLLSGISLFVLRRREPDVERSFKVPLYPLTPLLFCGICLYMLQASLAYTGWGGLLGVVVLLLGLPLLWWTNRTSSSQR</sequence>
<feature type="transmembrane region" description="Helical" evidence="5">
    <location>
        <begin position="92"/>
        <end position="117"/>
    </location>
</feature>
<dbReference type="Gene3D" id="1.20.1740.10">
    <property type="entry name" value="Amino acid/polyamine transporter I"/>
    <property type="match status" value="1"/>
</dbReference>
<feature type="transmembrane region" description="Helical" evidence="5">
    <location>
        <begin position="20"/>
        <end position="42"/>
    </location>
</feature>
<evidence type="ECO:0000313" key="6">
    <source>
        <dbReference type="EMBL" id="BAY59184.1"/>
    </source>
</evidence>
<dbReference type="InterPro" id="IPR050598">
    <property type="entry name" value="AminoAcid_Transporter"/>
</dbReference>
<feature type="transmembrane region" description="Helical" evidence="5">
    <location>
        <begin position="405"/>
        <end position="423"/>
    </location>
</feature>
<dbReference type="PANTHER" id="PTHR11785">
    <property type="entry name" value="AMINO ACID TRANSPORTER"/>
    <property type="match status" value="1"/>
</dbReference>
<dbReference type="GO" id="GO:0016020">
    <property type="term" value="C:membrane"/>
    <property type="evidence" value="ECO:0007669"/>
    <property type="project" value="UniProtKB-SubCell"/>
</dbReference>
<reference evidence="6 7" key="1">
    <citation type="submission" date="2017-06" db="EMBL/GenBank/DDBJ databases">
        <title>Genome sequencing of cyanobaciteial culture collection at National Institute for Environmental Studies (NIES).</title>
        <authorList>
            <person name="Hirose Y."/>
            <person name="Shimura Y."/>
            <person name="Fujisawa T."/>
            <person name="Nakamura Y."/>
            <person name="Kawachi M."/>
        </authorList>
    </citation>
    <scope>NUCLEOTIDE SEQUENCE [LARGE SCALE GENOMIC DNA]</scope>
    <source>
        <strain evidence="6 7">NIES-2135</strain>
        <plasmid evidence="7">Plasmid Plasmid1 dna</plasmid>
    </source>
</reference>
<evidence type="ECO:0000313" key="7">
    <source>
        <dbReference type="Proteomes" id="UP000217895"/>
    </source>
</evidence>